<sequence length="165" mass="18732">MKAALAPKPCDDTLDMFIESKARPKHPLRIVSKDSPMPDIKLETWTYWQFSTALHLLAHHIPERVTIRQLLVFSMIVEEVSSGHNTTIAEIRKKVGKDKSGSDLLGQSIGRSYQIFCQPTKKEPNNLGWVEVEENEDDRRQKFLRLTPKGEAIALEVAKALKSKP</sequence>
<reference evidence="1" key="1">
    <citation type="submission" date="2020-03" db="EMBL/GenBank/DDBJ databases">
        <title>The deep terrestrial virosphere.</title>
        <authorList>
            <person name="Holmfeldt K."/>
            <person name="Nilsson E."/>
            <person name="Simone D."/>
            <person name="Lopez-Fernandez M."/>
            <person name="Wu X."/>
            <person name="de Brujin I."/>
            <person name="Lundin D."/>
            <person name="Andersson A."/>
            <person name="Bertilsson S."/>
            <person name="Dopson M."/>
        </authorList>
    </citation>
    <scope>NUCLEOTIDE SEQUENCE</scope>
    <source>
        <strain evidence="1">TM448B01340</strain>
    </source>
</reference>
<dbReference type="Gene3D" id="1.10.10.10">
    <property type="entry name" value="Winged helix-like DNA-binding domain superfamily/Winged helix DNA-binding domain"/>
    <property type="match status" value="1"/>
</dbReference>
<organism evidence="1">
    <name type="scientific">viral metagenome</name>
    <dbReference type="NCBI Taxonomy" id="1070528"/>
    <lineage>
        <taxon>unclassified sequences</taxon>
        <taxon>metagenomes</taxon>
        <taxon>organismal metagenomes</taxon>
    </lineage>
</organism>
<dbReference type="InterPro" id="IPR036390">
    <property type="entry name" value="WH_DNA-bd_sf"/>
</dbReference>
<name>A0A6M3XP66_9ZZZZ</name>
<dbReference type="InterPro" id="IPR036388">
    <property type="entry name" value="WH-like_DNA-bd_sf"/>
</dbReference>
<dbReference type="AlphaFoldDB" id="A0A6M3XP66"/>
<dbReference type="SUPFAM" id="SSF46785">
    <property type="entry name" value="Winged helix' DNA-binding domain"/>
    <property type="match status" value="1"/>
</dbReference>
<accession>A0A6M3XP66</accession>
<dbReference type="EMBL" id="MT144740">
    <property type="protein sequence ID" value="QJH98563.1"/>
    <property type="molecule type" value="Genomic_DNA"/>
</dbReference>
<evidence type="ECO:0000313" key="1">
    <source>
        <dbReference type="EMBL" id="QJH98563.1"/>
    </source>
</evidence>
<gene>
    <name evidence="1" type="ORF">TM448B01340_0017</name>
</gene>
<protein>
    <submittedName>
        <fullName evidence="1">Putative DNA binding, helix-turn-helix domain containing protein</fullName>
    </submittedName>
</protein>
<proteinExistence type="predicted"/>